<keyword evidence="1" id="KW-0378">Hydrolase</keyword>
<keyword evidence="1" id="KW-0067">ATP-binding</keyword>
<dbReference type="Proteomes" id="UP000634136">
    <property type="component" value="Unassembled WGS sequence"/>
</dbReference>
<dbReference type="AlphaFoldDB" id="A0A834WC84"/>
<evidence type="ECO:0000313" key="2">
    <source>
        <dbReference type="Proteomes" id="UP000634136"/>
    </source>
</evidence>
<gene>
    <name evidence="1" type="ORF">G2W53_034807</name>
</gene>
<name>A0A834WC84_9FABA</name>
<dbReference type="OrthoDB" id="1928787at2759"/>
<dbReference type="GO" id="GO:0004386">
    <property type="term" value="F:helicase activity"/>
    <property type="evidence" value="ECO:0007669"/>
    <property type="project" value="UniProtKB-KW"/>
</dbReference>
<keyword evidence="1" id="KW-0547">Nucleotide-binding</keyword>
<sequence length="132" mass="15627">MLLRSSISNTKKFFQKTLHNFKCFFSSGYHRIPKTPPTTDYSAPMDIHNYSSYKGKEVYYENPLQKMKDMAMEIKRDQDYCSSSSSSSRDICGVERKLREMKMLDMGNVEYLMDIEENREVECFLIIIDDRE</sequence>
<proteinExistence type="predicted"/>
<reference evidence="1" key="1">
    <citation type="submission" date="2020-09" db="EMBL/GenBank/DDBJ databases">
        <title>Genome-Enabled Discovery of Anthraquinone Biosynthesis in Senna tora.</title>
        <authorList>
            <person name="Kang S.-H."/>
            <person name="Pandey R.P."/>
            <person name="Lee C.-M."/>
            <person name="Sim J.-S."/>
            <person name="Jeong J.-T."/>
            <person name="Choi B.-S."/>
            <person name="Jung M."/>
            <person name="Ginzburg D."/>
            <person name="Zhao K."/>
            <person name="Won S.Y."/>
            <person name="Oh T.-J."/>
            <person name="Yu Y."/>
            <person name="Kim N.-H."/>
            <person name="Lee O.R."/>
            <person name="Lee T.-H."/>
            <person name="Bashyal P."/>
            <person name="Kim T.-S."/>
            <person name="Lee W.-H."/>
            <person name="Kawkins C."/>
            <person name="Kim C.-K."/>
            <person name="Kim J.S."/>
            <person name="Ahn B.O."/>
            <person name="Rhee S.Y."/>
            <person name="Sohng J.K."/>
        </authorList>
    </citation>
    <scope>NUCLEOTIDE SEQUENCE</scope>
    <source>
        <tissue evidence="1">Leaf</tissue>
    </source>
</reference>
<keyword evidence="2" id="KW-1185">Reference proteome</keyword>
<dbReference type="PANTHER" id="PTHR35461">
    <property type="entry name" value="BNAANNG14610D PROTEIN"/>
    <property type="match status" value="1"/>
</dbReference>
<keyword evidence="1" id="KW-0347">Helicase</keyword>
<evidence type="ECO:0000313" key="1">
    <source>
        <dbReference type="EMBL" id="KAF7813831.1"/>
    </source>
</evidence>
<organism evidence="1 2">
    <name type="scientific">Senna tora</name>
    <dbReference type="NCBI Taxonomy" id="362788"/>
    <lineage>
        <taxon>Eukaryota</taxon>
        <taxon>Viridiplantae</taxon>
        <taxon>Streptophyta</taxon>
        <taxon>Embryophyta</taxon>
        <taxon>Tracheophyta</taxon>
        <taxon>Spermatophyta</taxon>
        <taxon>Magnoliopsida</taxon>
        <taxon>eudicotyledons</taxon>
        <taxon>Gunneridae</taxon>
        <taxon>Pentapetalae</taxon>
        <taxon>rosids</taxon>
        <taxon>fabids</taxon>
        <taxon>Fabales</taxon>
        <taxon>Fabaceae</taxon>
        <taxon>Caesalpinioideae</taxon>
        <taxon>Cassia clade</taxon>
        <taxon>Senna</taxon>
    </lineage>
</organism>
<comment type="caution">
    <text evidence="1">The sequence shown here is derived from an EMBL/GenBank/DDBJ whole genome shotgun (WGS) entry which is preliminary data.</text>
</comment>
<protein>
    <submittedName>
        <fullName evidence="1">ATP-dependent RNA helicase DDX11-like protein</fullName>
    </submittedName>
</protein>
<dbReference type="PANTHER" id="PTHR35461:SF3">
    <property type="entry name" value="OVATE DOMAIN-CONTAINING PROTEIN"/>
    <property type="match status" value="1"/>
</dbReference>
<accession>A0A834WC84</accession>
<dbReference type="EMBL" id="JAAIUW010000010">
    <property type="protein sequence ID" value="KAF7813831.1"/>
    <property type="molecule type" value="Genomic_DNA"/>
</dbReference>